<evidence type="ECO:0000313" key="7">
    <source>
        <dbReference type="EMBL" id="CAH0056900.1"/>
    </source>
</evidence>
<protein>
    <submittedName>
        <fullName evidence="7">Uncharacterized protein</fullName>
    </submittedName>
</protein>
<evidence type="ECO:0000313" key="8">
    <source>
        <dbReference type="Proteomes" id="UP000775872"/>
    </source>
</evidence>
<keyword evidence="5" id="KW-0496">Mitochondrion</keyword>
<evidence type="ECO:0000256" key="3">
    <source>
        <dbReference type="ARBA" id="ARBA00004370"/>
    </source>
</evidence>
<dbReference type="GO" id="GO:0016020">
    <property type="term" value="C:membrane"/>
    <property type="evidence" value="ECO:0007669"/>
    <property type="project" value="UniProtKB-SubCell"/>
</dbReference>
<dbReference type="OrthoDB" id="10346726at2759"/>
<name>A0A9N9ZKL4_9HYPO</name>
<organism evidence="7 8">
    <name type="scientific">Clonostachys solani</name>
    <dbReference type="NCBI Taxonomy" id="160281"/>
    <lineage>
        <taxon>Eukaryota</taxon>
        <taxon>Fungi</taxon>
        <taxon>Dikarya</taxon>
        <taxon>Ascomycota</taxon>
        <taxon>Pezizomycotina</taxon>
        <taxon>Sordariomycetes</taxon>
        <taxon>Hypocreomycetidae</taxon>
        <taxon>Hypocreales</taxon>
        <taxon>Bionectriaceae</taxon>
        <taxon>Clonostachys</taxon>
    </lineage>
</organism>
<gene>
    <name evidence="7" type="ORF">CSOL1703_00018197</name>
</gene>
<dbReference type="InterPro" id="IPR052374">
    <property type="entry name" value="SERAC1"/>
</dbReference>
<reference evidence="7" key="1">
    <citation type="submission" date="2021-10" db="EMBL/GenBank/DDBJ databases">
        <authorList>
            <person name="Piombo E."/>
        </authorList>
    </citation>
    <scope>NUCLEOTIDE SEQUENCE</scope>
</reference>
<evidence type="ECO:0000256" key="1">
    <source>
        <dbReference type="ARBA" id="ARBA00004173"/>
    </source>
</evidence>
<keyword evidence="4" id="KW-0256">Endoplasmic reticulum</keyword>
<evidence type="ECO:0000256" key="2">
    <source>
        <dbReference type="ARBA" id="ARBA00004240"/>
    </source>
</evidence>
<dbReference type="Proteomes" id="UP000775872">
    <property type="component" value="Unassembled WGS sequence"/>
</dbReference>
<keyword evidence="8" id="KW-1185">Reference proteome</keyword>
<accession>A0A9N9ZKL4</accession>
<evidence type="ECO:0000256" key="6">
    <source>
        <dbReference type="ARBA" id="ARBA00023136"/>
    </source>
</evidence>
<sequence length="236" mass="26254">MGGQTWFQDFLPSIEVRACVLEFAYEIEHPREFSWAKYLEHGNVLLDELASSYASLEALVRLMERNDTSVFREIIDSVHGAIFLGCPHPTVNKLDPYNKLNLLLKTCTGLSNQLLQSLQGGNVLVSRLSKRFESLPVQLDVISAYETAPTKTSSGFFGSKYDVIIDRETAEIGVVDEELICVDVSHFDICDVPATSSLHLAIEKMLKEVPMAPPLSTYALSQIGRFCPTSVVLCSY</sequence>
<dbReference type="GO" id="GO:0005783">
    <property type="term" value="C:endoplasmic reticulum"/>
    <property type="evidence" value="ECO:0007669"/>
    <property type="project" value="UniProtKB-SubCell"/>
</dbReference>
<dbReference type="GO" id="GO:0005739">
    <property type="term" value="C:mitochondrion"/>
    <property type="evidence" value="ECO:0007669"/>
    <property type="project" value="UniProtKB-SubCell"/>
</dbReference>
<proteinExistence type="predicted"/>
<dbReference type="PANTHER" id="PTHR48182:SF2">
    <property type="entry name" value="PROTEIN SERAC1"/>
    <property type="match status" value="1"/>
</dbReference>
<dbReference type="PANTHER" id="PTHR48182">
    <property type="entry name" value="PROTEIN SERAC1"/>
    <property type="match status" value="1"/>
</dbReference>
<keyword evidence="6" id="KW-0472">Membrane</keyword>
<feature type="non-terminal residue" evidence="7">
    <location>
        <position position="236"/>
    </location>
</feature>
<dbReference type="EMBL" id="CABFOC020000066">
    <property type="protein sequence ID" value="CAH0056900.1"/>
    <property type="molecule type" value="Genomic_DNA"/>
</dbReference>
<comment type="subcellular location">
    <subcellularLocation>
        <location evidence="2">Endoplasmic reticulum</location>
    </subcellularLocation>
    <subcellularLocation>
        <location evidence="3">Membrane</location>
    </subcellularLocation>
    <subcellularLocation>
        <location evidence="1">Mitochondrion</location>
    </subcellularLocation>
</comment>
<evidence type="ECO:0000256" key="4">
    <source>
        <dbReference type="ARBA" id="ARBA00022824"/>
    </source>
</evidence>
<dbReference type="AlphaFoldDB" id="A0A9N9ZKL4"/>
<comment type="caution">
    <text evidence="7">The sequence shown here is derived from an EMBL/GenBank/DDBJ whole genome shotgun (WGS) entry which is preliminary data.</text>
</comment>
<evidence type="ECO:0000256" key="5">
    <source>
        <dbReference type="ARBA" id="ARBA00023128"/>
    </source>
</evidence>